<dbReference type="OMA" id="WEINIKR"/>
<dbReference type="EMBL" id="JOKZ01000711">
    <property type="protein sequence ID" value="KKO96844.1"/>
    <property type="molecule type" value="Genomic_DNA"/>
</dbReference>
<gene>
    <name evidence="2" type="ORF">THAR02_11048</name>
</gene>
<comment type="caution">
    <text evidence="2">The sequence shown here is derived from an EMBL/GenBank/DDBJ whole genome shotgun (WGS) entry which is preliminary data.</text>
</comment>
<proteinExistence type="predicted"/>
<sequence length="125" mass="14129">MAQQGGTWRPSDIKQIKQLKKKGNNPESLEDEKVLTSPETSSSQDNKTDGQEWDIVKDSDAEPETQRGGFSSQFNFEVGWGKWKMTLLSWDINVRRKAVQTEGRDPSSASITRNKNSDTQPAERD</sequence>
<dbReference type="Proteomes" id="UP000034112">
    <property type="component" value="Unassembled WGS sequence"/>
</dbReference>
<dbReference type="OrthoDB" id="4778343at2759"/>
<reference evidence="3" key="1">
    <citation type="journal article" date="2015" name="Genome Announc.">
        <title>Draft whole-genome sequence of the biocontrol agent Trichoderma harzianum T6776.</title>
        <authorList>
            <person name="Baroncelli R."/>
            <person name="Piaggeschi G."/>
            <person name="Fiorini L."/>
            <person name="Bertolini E."/>
            <person name="Zapparata A."/>
            <person name="Pe M.E."/>
            <person name="Sarrocco S."/>
            <person name="Vannacci G."/>
        </authorList>
    </citation>
    <scope>NUCLEOTIDE SEQUENCE [LARGE SCALE GENOMIC DNA]</scope>
    <source>
        <strain evidence="3">T6776</strain>
    </source>
</reference>
<feature type="region of interest" description="Disordered" evidence="1">
    <location>
        <begin position="98"/>
        <end position="125"/>
    </location>
</feature>
<feature type="compositionally biased region" description="Basic and acidic residues" evidence="1">
    <location>
        <begin position="46"/>
        <end position="60"/>
    </location>
</feature>
<evidence type="ECO:0000313" key="3">
    <source>
        <dbReference type="Proteomes" id="UP000034112"/>
    </source>
</evidence>
<name>A0A0F9WWI2_TRIHA</name>
<organism evidence="2 3">
    <name type="scientific">Trichoderma harzianum</name>
    <name type="common">Hypocrea lixii</name>
    <dbReference type="NCBI Taxonomy" id="5544"/>
    <lineage>
        <taxon>Eukaryota</taxon>
        <taxon>Fungi</taxon>
        <taxon>Dikarya</taxon>
        <taxon>Ascomycota</taxon>
        <taxon>Pezizomycotina</taxon>
        <taxon>Sordariomycetes</taxon>
        <taxon>Hypocreomycetidae</taxon>
        <taxon>Hypocreales</taxon>
        <taxon>Hypocreaceae</taxon>
        <taxon>Trichoderma</taxon>
    </lineage>
</organism>
<feature type="compositionally biased region" description="Polar residues" evidence="1">
    <location>
        <begin position="107"/>
        <end position="125"/>
    </location>
</feature>
<protein>
    <submittedName>
        <fullName evidence="2">Uncharacterized protein</fullName>
    </submittedName>
</protein>
<evidence type="ECO:0000256" key="1">
    <source>
        <dbReference type="SAM" id="MobiDB-lite"/>
    </source>
</evidence>
<accession>A0A0F9WWI2</accession>
<dbReference type="AlphaFoldDB" id="A0A0F9WWI2"/>
<feature type="region of interest" description="Disordered" evidence="1">
    <location>
        <begin position="1"/>
        <end position="73"/>
    </location>
</feature>
<evidence type="ECO:0000313" key="2">
    <source>
        <dbReference type="EMBL" id="KKO96844.1"/>
    </source>
</evidence>